<dbReference type="Gene3D" id="3.40.1360.10">
    <property type="match status" value="1"/>
</dbReference>
<feature type="domain" description="Toprim" evidence="16">
    <location>
        <begin position="255"/>
        <end position="337"/>
    </location>
</feature>
<dbReference type="SUPFAM" id="SSF117023">
    <property type="entry name" value="DNA primase DnaG, C-terminal domain"/>
    <property type="match status" value="1"/>
</dbReference>
<dbReference type="PROSITE" id="PS50880">
    <property type="entry name" value="TOPRIM"/>
    <property type="match status" value="1"/>
</dbReference>
<dbReference type="Gene3D" id="1.20.50.20">
    <property type="entry name" value="DnaG, RNA polymerase domain, helical bundle"/>
    <property type="match status" value="1"/>
</dbReference>
<keyword evidence="11 12" id="KW-0804">Transcription</keyword>
<dbReference type="InterPro" id="IPR037068">
    <property type="entry name" value="DNA_primase_core_N_sf"/>
</dbReference>
<dbReference type="SMART" id="SM00766">
    <property type="entry name" value="DnaG_DnaB_bind"/>
    <property type="match status" value="1"/>
</dbReference>
<evidence type="ECO:0000256" key="1">
    <source>
        <dbReference type="ARBA" id="ARBA00022478"/>
    </source>
</evidence>
<evidence type="ECO:0000256" key="4">
    <source>
        <dbReference type="ARBA" id="ARBA00022695"/>
    </source>
</evidence>
<organism evidence="17 18">
    <name type="scientific">Methylobacter tundripaludum</name>
    <dbReference type="NCBI Taxonomy" id="173365"/>
    <lineage>
        <taxon>Bacteria</taxon>
        <taxon>Pseudomonadati</taxon>
        <taxon>Pseudomonadota</taxon>
        <taxon>Gammaproteobacteria</taxon>
        <taxon>Methylococcales</taxon>
        <taxon>Methylococcaceae</taxon>
        <taxon>Methylobacter</taxon>
    </lineage>
</organism>
<evidence type="ECO:0000256" key="5">
    <source>
        <dbReference type="ARBA" id="ARBA00022705"/>
    </source>
</evidence>
<dbReference type="InterPro" id="IPR034151">
    <property type="entry name" value="TOPRIM_DnaG_bac"/>
</dbReference>
<dbReference type="OrthoDB" id="9803773at2"/>
<dbReference type="EMBL" id="PTIY01000001">
    <property type="protein sequence ID" value="PPK73627.1"/>
    <property type="molecule type" value="Genomic_DNA"/>
</dbReference>
<evidence type="ECO:0000256" key="10">
    <source>
        <dbReference type="ARBA" id="ARBA00023125"/>
    </source>
</evidence>
<keyword evidence="4 12" id="KW-0548">Nucleotidyltransferase</keyword>
<dbReference type="GO" id="GO:0003677">
    <property type="term" value="F:DNA binding"/>
    <property type="evidence" value="ECO:0007669"/>
    <property type="project" value="UniProtKB-KW"/>
</dbReference>
<dbReference type="GO" id="GO:0005737">
    <property type="term" value="C:cytoplasm"/>
    <property type="evidence" value="ECO:0007669"/>
    <property type="project" value="TreeGrafter"/>
</dbReference>
<evidence type="ECO:0000313" key="18">
    <source>
        <dbReference type="Proteomes" id="UP000238071"/>
    </source>
</evidence>
<evidence type="ECO:0000256" key="6">
    <source>
        <dbReference type="ARBA" id="ARBA00022723"/>
    </source>
</evidence>
<dbReference type="InterPro" id="IPR013173">
    <property type="entry name" value="DNA_primase_DnaG_DnaB-bd_dom"/>
</dbReference>
<dbReference type="InterPro" id="IPR006295">
    <property type="entry name" value="DNA_primase_DnaG"/>
</dbReference>
<dbReference type="GO" id="GO:1990077">
    <property type="term" value="C:primosome complex"/>
    <property type="evidence" value="ECO:0007669"/>
    <property type="project" value="UniProtKB-KW"/>
</dbReference>
<keyword evidence="9" id="KW-0460">Magnesium</keyword>
<keyword evidence="2 12" id="KW-0639">Primosome</keyword>
<dbReference type="InterPro" id="IPR030846">
    <property type="entry name" value="DnaG_bac"/>
</dbReference>
<evidence type="ECO:0000256" key="11">
    <source>
        <dbReference type="ARBA" id="ARBA00023163"/>
    </source>
</evidence>
<dbReference type="InterPro" id="IPR002694">
    <property type="entry name" value="Znf_CHC2"/>
</dbReference>
<feature type="region of interest" description="Disordered" evidence="15">
    <location>
        <begin position="430"/>
        <end position="451"/>
    </location>
</feature>
<comment type="subunit">
    <text evidence="12">Monomer. Interacts with DnaB.</text>
</comment>
<evidence type="ECO:0000256" key="7">
    <source>
        <dbReference type="ARBA" id="ARBA00022771"/>
    </source>
</evidence>
<dbReference type="GO" id="GO:0008270">
    <property type="term" value="F:zinc ion binding"/>
    <property type="evidence" value="ECO:0007669"/>
    <property type="project" value="UniProtKB-UniRule"/>
</dbReference>
<dbReference type="InterPro" id="IPR016136">
    <property type="entry name" value="DNA_helicase_N/primase_C"/>
</dbReference>
<dbReference type="Pfam" id="PF08275">
    <property type="entry name" value="DNAG_N"/>
    <property type="match status" value="1"/>
</dbReference>
<dbReference type="EC" id="2.7.7.101" evidence="12"/>
<dbReference type="SMART" id="SM00493">
    <property type="entry name" value="TOPRIM"/>
    <property type="match status" value="1"/>
</dbReference>
<reference evidence="17 18" key="1">
    <citation type="submission" date="2018-02" db="EMBL/GenBank/DDBJ databases">
        <title>Subsurface microbial communities from deep shales in Ohio and West Virginia, USA.</title>
        <authorList>
            <person name="Wrighton K."/>
        </authorList>
    </citation>
    <scope>NUCLEOTIDE SEQUENCE [LARGE SCALE GENOMIC DNA]</scope>
    <source>
        <strain evidence="17 18">OWC-G53F</strain>
    </source>
</reference>
<dbReference type="InterPro" id="IPR013264">
    <property type="entry name" value="DNAG_N"/>
</dbReference>
<evidence type="ECO:0000256" key="3">
    <source>
        <dbReference type="ARBA" id="ARBA00022679"/>
    </source>
</evidence>
<evidence type="ECO:0000256" key="2">
    <source>
        <dbReference type="ARBA" id="ARBA00022515"/>
    </source>
</evidence>
<dbReference type="SUPFAM" id="SSF56731">
    <property type="entry name" value="DNA primase core"/>
    <property type="match status" value="1"/>
</dbReference>
<dbReference type="Pfam" id="PF08278">
    <property type="entry name" value="DnaG_DnaB_bind"/>
    <property type="match status" value="1"/>
</dbReference>
<dbReference type="SMART" id="SM00400">
    <property type="entry name" value="ZnF_CHCC"/>
    <property type="match status" value="1"/>
</dbReference>
<dbReference type="FunFam" id="3.90.580.10:FF:000001">
    <property type="entry name" value="DNA primase"/>
    <property type="match status" value="1"/>
</dbReference>
<evidence type="ECO:0000256" key="9">
    <source>
        <dbReference type="ARBA" id="ARBA00022842"/>
    </source>
</evidence>
<comment type="catalytic activity">
    <reaction evidence="12">
        <text>ssDNA + n NTP = ssDNA/pppN(pN)n-1 hybrid + (n-1) diphosphate.</text>
        <dbReference type="EC" id="2.7.7.101"/>
    </reaction>
</comment>
<keyword evidence="7 12" id="KW-0863">Zinc-finger</keyword>
<keyword evidence="3 12" id="KW-0808">Transferase</keyword>
<dbReference type="PANTHER" id="PTHR30313">
    <property type="entry name" value="DNA PRIMASE"/>
    <property type="match status" value="1"/>
</dbReference>
<keyword evidence="10 12" id="KW-0238">DNA-binding</keyword>
<comment type="domain">
    <text evidence="12">Contains an N-terminal zinc-binding domain, a central core domain that contains the primase activity, and a C-terminal DnaB-binding domain.</text>
</comment>
<dbReference type="GO" id="GO:0003899">
    <property type="term" value="F:DNA-directed RNA polymerase activity"/>
    <property type="evidence" value="ECO:0007669"/>
    <property type="project" value="UniProtKB-UniRule"/>
</dbReference>
<dbReference type="GO" id="GO:0000428">
    <property type="term" value="C:DNA-directed RNA polymerase complex"/>
    <property type="evidence" value="ECO:0007669"/>
    <property type="project" value="UniProtKB-KW"/>
</dbReference>
<dbReference type="Pfam" id="PF13155">
    <property type="entry name" value="Toprim_2"/>
    <property type="match status" value="1"/>
</dbReference>
<dbReference type="Gene3D" id="3.90.980.10">
    <property type="entry name" value="DNA primase, catalytic core, N-terminal domain"/>
    <property type="match status" value="1"/>
</dbReference>
<dbReference type="FunFam" id="3.40.1360.10:FF:000002">
    <property type="entry name" value="DNA primase"/>
    <property type="match status" value="1"/>
</dbReference>
<dbReference type="PIRSF" id="PIRSF002811">
    <property type="entry name" value="DnaG"/>
    <property type="match status" value="1"/>
</dbReference>
<accession>A0A2S6H828</accession>
<evidence type="ECO:0000256" key="14">
    <source>
        <dbReference type="PIRSR" id="PIRSR002811-1"/>
    </source>
</evidence>
<dbReference type="Gene3D" id="1.10.860.10">
    <property type="entry name" value="DNAb Helicase, Chain A"/>
    <property type="match status" value="1"/>
</dbReference>
<comment type="cofactor">
    <cofactor evidence="12 13 14">
        <name>Zn(2+)</name>
        <dbReference type="ChEBI" id="CHEBI:29105"/>
    </cofactor>
    <text evidence="12 13 14">Binds 1 zinc ion per monomer.</text>
</comment>
<comment type="similarity">
    <text evidence="12 13">Belongs to the DnaG primase family.</text>
</comment>
<proteinExistence type="inferred from homology"/>
<evidence type="ECO:0000259" key="16">
    <source>
        <dbReference type="PROSITE" id="PS50880"/>
    </source>
</evidence>
<dbReference type="SUPFAM" id="SSF57783">
    <property type="entry name" value="Zinc beta-ribbon"/>
    <property type="match status" value="1"/>
</dbReference>
<dbReference type="FunFam" id="3.90.980.10:FF:000001">
    <property type="entry name" value="DNA primase"/>
    <property type="match status" value="1"/>
</dbReference>
<evidence type="ECO:0000256" key="12">
    <source>
        <dbReference type="HAMAP-Rule" id="MF_00974"/>
    </source>
</evidence>
<dbReference type="Gene3D" id="3.90.580.10">
    <property type="entry name" value="Zinc finger, CHC2-type domain"/>
    <property type="match status" value="1"/>
</dbReference>
<dbReference type="Pfam" id="PF10410">
    <property type="entry name" value="DnaB_bind"/>
    <property type="match status" value="1"/>
</dbReference>
<dbReference type="AlphaFoldDB" id="A0A2S6H828"/>
<evidence type="ECO:0000256" key="15">
    <source>
        <dbReference type="SAM" id="MobiDB-lite"/>
    </source>
</evidence>
<sequence length="583" mass="65525">MSGRIPREFIDELLVRVDIVDLIDSHVPLKKTGNNFVARCPFHTEKTPSFSVNRKKQFFYCFGCGASGNAISFLMDFSHLDFVEAVEDLAGFAGIEVPRESVEYQSTQKKGDLNDLYALMEKAAAFYADQLRTSAEGKKAVEYLKSRGVSGDCASDFMLGYAPDEWQALANQFDQKLLLEAGMLVSKEGGQIYDRFRGRIMFPIRDKRSRIIGFGGRVLDNSLPKYLNSPETPLFHKGKEVYGLYELLEKNAKPQRILIVEGYMDVIALAQFGIHYAVAALGTAASQAHLDLLFRFTSELIFCFDGDKAGREAAWRAMEPAFSSLKDGRQIRIMLLPQNHDPDSLIREEGIDGFTARVQAAETLSEYFFGRVSNELNLSEMEGRAQLVNKAKPYLEKLPESIFKEMMLARLKELSGWTGLDVLENTATLAPKQSSKQRPEIHRKPPPNSGRLSSARVAIALLIQNPRLAEIVEQREIDWDGLEFKGAALFMNILQTIADKNPATMPVLVECYRDATEEKPVKALAFLDLQVPDDKIETVFCDALNRLLIQAREASLARLLDKDKIRGLDAQEKELLRKMLTAK</sequence>
<dbReference type="HAMAP" id="MF_00974">
    <property type="entry name" value="DNA_primase_DnaG"/>
    <property type="match status" value="1"/>
</dbReference>
<keyword evidence="8 12" id="KW-0862">Zinc</keyword>
<dbReference type="CDD" id="cd03364">
    <property type="entry name" value="TOPRIM_DnaG_primases"/>
    <property type="match status" value="1"/>
</dbReference>
<name>A0A2S6H828_9GAMM</name>
<evidence type="ECO:0000256" key="13">
    <source>
        <dbReference type="PIRNR" id="PIRNR002811"/>
    </source>
</evidence>
<dbReference type="Pfam" id="PF01807">
    <property type="entry name" value="Zn_ribbon_DnaG"/>
    <property type="match status" value="1"/>
</dbReference>
<keyword evidence="6 12" id="KW-0479">Metal-binding</keyword>
<comment type="caution">
    <text evidence="17">The sequence shown here is derived from an EMBL/GenBank/DDBJ whole genome shotgun (WGS) entry which is preliminary data.</text>
</comment>
<dbReference type="InterPro" id="IPR050219">
    <property type="entry name" value="DnaG_primase"/>
</dbReference>
<dbReference type="InterPro" id="IPR006171">
    <property type="entry name" value="TOPRIM_dom"/>
</dbReference>
<dbReference type="RefSeq" id="WP_104422031.1">
    <property type="nucleotide sequence ID" value="NZ_PTIY01000001.1"/>
</dbReference>
<dbReference type="Proteomes" id="UP000238071">
    <property type="component" value="Unassembled WGS sequence"/>
</dbReference>
<keyword evidence="5 12" id="KW-0235">DNA replication</keyword>
<dbReference type="PANTHER" id="PTHR30313:SF2">
    <property type="entry name" value="DNA PRIMASE"/>
    <property type="match status" value="1"/>
</dbReference>
<evidence type="ECO:0000313" key="17">
    <source>
        <dbReference type="EMBL" id="PPK73627.1"/>
    </source>
</evidence>
<evidence type="ECO:0000256" key="8">
    <source>
        <dbReference type="ARBA" id="ARBA00022833"/>
    </source>
</evidence>
<comment type="function">
    <text evidence="12 13">RNA polymerase that catalyzes the synthesis of short RNA molecules used as primers for DNA polymerase during DNA replication.</text>
</comment>
<dbReference type="NCBIfam" id="TIGR01391">
    <property type="entry name" value="dnaG"/>
    <property type="match status" value="1"/>
</dbReference>
<protein>
    <recommendedName>
        <fullName evidence="12 13">DNA primase</fullName>
        <ecNumber evidence="12">2.7.7.101</ecNumber>
    </recommendedName>
</protein>
<feature type="zinc finger region" description="CHC2-type" evidence="12 14">
    <location>
        <begin position="40"/>
        <end position="64"/>
    </location>
</feature>
<dbReference type="GO" id="GO:0006269">
    <property type="term" value="P:DNA replication, synthesis of primer"/>
    <property type="evidence" value="ECO:0007669"/>
    <property type="project" value="UniProtKB-UniRule"/>
</dbReference>
<dbReference type="InterPro" id="IPR036977">
    <property type="entry name" value="DNA_primase_Znf_CHC2"/>
</dbReference>
<keyword evidence="18" id="KW-1185">Reference proteome</keyword>
<keyword evidence="1 12" id="KW-0240">DNA-directed RNA polymerase</keyword>
<dbReference type="InterPro" id="IPR019475">
    <property type="entry name" value="DNA_primase_DnaB-bd"/>
</dbReference>
<gene>
    <name evidence="12" type="primary">dnaG</name>
    <name evidence="17" type="ORF">B0F88_101156</name>
</gene>